<evidence type="ECO:0000256" key="6">
    <source>
        <dbReference type="ARBA" id="ARBA00047319"/>
    </source>
</evidence>
<comment type="catalytic activity">
    <reaction evidence="7">
        <text>a medium-chain fatty acid + ATP + CoA = a medium-chain fatty acyl-CoA + AMP + diphosphate</text>
        <dbReference type="Rhea" id="RHEA:48340"/>
        <dbReference type="ChEBI" id="CHEBI:30616"/>
        <dbReference type="ChEBI" id="CHEBI:33019"/>
        <dbReference type="ChEBI" id="CHEBI:57287"/>
        <dbReference type="ChEBI" id="CHEBI:59558"/>
        <dbReference type="ChEBI" id="CHEBI:90546"/>
        <dbReference type="ChEBI" id="CHEBI:456215"/>
        <dbReference type="EC" id="6.2.1.2"/>
    </reaction>
</comment>
<evidence type="ECO:0000256" key="5">
    <source>
        <dbReference type="ARBA" id="ARBA00039638"/>
    </source>
</evidence>
<feature type="non-terminal residue" evidence="10">
    <location>
        <position position="351"/>
    </location>
</feature>
<protein>
    <recommendedName>
        <fullName evidence="5">Medium-chain acyl-CoA ligase ACSF2, mitochondrial</fullName>
        <ecNumber evidence="4">6.2.1.2</ecNumber>
    </recommendedName>
</protein>
<dbReference type="InterPro" id="IPR020845">
    <property type="entry name" value="AMP-binding_CS"/>
</dbReference>
<dbReference type="SUPFAM" id="SSF56801">
    <property type="entry name" value="Acetyl-CoA synthetase-like"/>
    <property type="match status" value="1"/>
</dbReference>
<keyword evidence="8" id="KW-1133">Transmembrane helix</keyword>
<feature type="domain" description="AMP-dependent synthetase/ligase" evidence="9">
    <location>
        <begin position="28"/>
        <end position="345"/>
    </location>
</feature>
<evidence type="ECO:0000256" key="3">
    <source>
        <dbReference type="ARBA" id="ARBA00037247"/>
    </source>
</evidence>
<keyword evidence="2" id="KW-0436">Ligase</keyword>
<dbReference type="GO" id="GO:0031956">
    <property type="term" value="F:medium-chain fatty acid-CoA ligase activity"/>
    <property type="evidence" value="ECO:0007669"/>
    <property type="project" value="UniProtKB-EC"/>
</dbReference>
<sequence length="351" mass="38972">METYNLSYMHNPGTKPLCALTIGQIVSNAAKKWKNKEVLVSLYQNQRFTFGEIYDKVDRLAGGLAQLGLKPGDRLGIWGPNSSEWFISRLAAARGGFIVVQIDPAYQAPQLEYSINQVEIKILISTEFYKSNNCYDILCKTVPELNTCPDNAVELKSTKVPSLKRIIMMCDKQYNGTHQFNDIINSASPESVEKIKQQQNLIQPDDGCAIQFSSGTTGKPKGALLSHHSLVNCIIQFAHRMNIQSESKILVTTQFCHTSGSLFGILAAFVTGAVIVLPYPVFDAVKMLQGIISERCSYMLATPSLYVEMIEKSKEQNIIIKTLECAVYGGAPCSQQLAMDMIETLNIKHLM</sequence>
<keyword evidence="11" id="KW-1185">Reference proteome</keyword>
<comment type="catalytic activity">
    <reaction evidence="6">
        <text>octanoate + ATP + CoA = octanoyl-CoA + AMP + diphosphate</text>
        <dbReference type="Rhea" id="RHEA:33631"/>
        <dbReference type="ChEBI" id="CHEBI:25646"/>
        <dbReference type="ChEBI" id="CHEBI:30616"/>
        <dbReference type="ChEBI" id="CHEBI:33019"/>
        <dbReference type="ChEBI" id="CHEBI:57287"/>
        <dbReference type="ChEBI" id="CHEBI:57386"/>
        <dbReference type="ChEBI" id="CHEBI:456215"/>
    </reaction>
</comment>
<dbReference type="PANTHER" id="PTHR43201">
    <property type="entry name" value="ACYL-COA SYNTHETASE"/>
    <property type="match status" value="1"/>
</dbReference>
<dbReference type="EMBL" id="JASPKZ010004177">
    <property type="protein sequence ID" value="KAJ9590934.1"/>
    <property type="molecule type" value="Genomic_DNA"/>
</dbReference>
<gene>
    <name evidence="10" type="ORF">L9F63_016032</name>
</gene>
<evidence type="ECO:0000256" key="1">
    <source>
        <dbReference type="ARBA" id="ARBA00006432"/>
    </source>
</evidence>
<comment type="caution">
    <text evidence="10">The sequence shown here is derived from an EMBL/GenBank/DDBJ whole genome shotgun (WGS) entry which is preliminary data.</text>
</comment>
<dbReference type="Pfam" id="PF00501">
    <property type="entry name" value="AMP-binding"/>
    <property type="match status" value="1"/>
</dbReference>
<evidence type="ECO:0000256" key="4">
    <source>
        <dbReference type="ARBA" id="ARBA00039009"/>
    </source>
</evidence>
<comment type="similarity">
    <text evidence="1">Belongs to the ATP-dependent AMP-binding enzyme family.</text>
</comment>
<dbReference type="PROSITE" id="PS00455">
    <property type="entry name" value="AMP_BINDING"/>
    <property type="match status" value="1"/>
</dbReference>
<dbReference type="Gene3D" id="3.40.50.12780">
    <property type="entry name" value="N-terminal domain of ligase-like"/>
    <property type="match status" value="1"/>
</dbReference>
<dbReference type="InterPro" id="IPR042099">
    <property type="entry name" value="ANL_N_sf"/>
</dbReference>
<dbReference type="InterPro" id="IPR000873">
    <property type="entry name" value="AMP-dep_synth/lig_dom"/>
</dbReference>
<evidence type="ECO:0000256" key="2">
    <source>
        <dbReference type="ARBA" id="ARBA00022598"/>
    </source>
</evidence>
<proteinExistence type="inferred from homology"/>
<organism evidence="10 11">
    <name type="scientific">Diploptera punctata</name>
    <name type="common">Pacific beetle cockroach</name>
    <dbReference type="NCBI Taxonomy" id="6984"/>
    <lineage>
        <taxon>Eukaryota</taxon>
        <taxon>Metazoa</taxon>
        <taxon>Ecdysozoa</taxon>
        <taxon>Arthropoda</taxon>
        <taxon>Hexapoda</taxon>
        <taxon>Insecta</taxon>
        <taxon>Pterygota</taxon>
        <taxon>Neoptera</taxon>
        <taxon>Polyneoptera</taxon>
        <taxon>Dictyoptera</taxon>
        <taxon>Blattodea</taxon>
        <taxon>Blaberoidea</taxon>
        <taxon>Blaberidae</taxon>
        <taxon>Diplopterinae</taxon>
        <taxon>Diploptera</taxon>
    </lineage>
</organism>
<dbReference type="PANTHER" id="PTHR43201:SF5">
    <property type="entry name" value="MEDIUM-CHAIN ACYL-COA LIGASE ACSF2, MITOCHONDRIAL"/>
    <property type="match status" value="1"/>
</dbReference>
<comment type="function">
    <text evidence="3">Acyl-CoA synthases catalyze the initial reaction in fatty acid metabolism, by forming a thioester with CoA. Has some preference toward medium-chain substrates. Plays a role in adipocyte differentiation.</text>
</comment>
<evidence type="ECO:0000313" key="10">
    <source>
        <dbReference type="EMBL" id="KAJ9590934.1"/>
    </source>
</evidence>
<feature type="transmembrane region" description="Helical" evidence="8">
    <location>
        <begin position="262"/>
        <end position="282"/>
    </location>
</feature>
<name>A0AAD8A1T3_DIPPU</name>
<evidence type="ECO:0000259" key="9">
    <source>
        <dbReference type="Pfam" id="PF00501"/>
    </source>
</evidence>
<keyword evidence="8" id="KW-0812">Transmembrane</keyword>
<accession>A0AAD8A1T3</accession>
<dbReference type="GO" id="GO:0006631">
    <property type="term" value="P:fatty acid metabolic process"/>
    <property type="evidence" value="ECO:0007669"/>
    <property type="project" value="TreeGrafter"/>
</dbReference>
<evidence type="ECO:0000256" key="7">
    <source>
        <dbReference type="ARBA" id="ARBA00048277"/>
    </source>
</evidence>
<evidence type="ECO:0000313" key="11">
    <source>
        <dbReference type="Proteomes" id="UP001233999"/>
    </source>
</evidence>
<reference evidence="10" key="2">
    <citation type="submission" date="2023-05" db="EMBL/GenBank/DDBJ databases">
        <authorList>
            <person name="Fouks B."/>
        </authorList>
    </citation>
    <scope>NUCLEOTIDE SEQUENCE</scope>
    <source>
        <strain evidence="10">Stay&amp;Tobe</strain>
        <tissue evidence="10">Testes</tissue>
    </source>
</reference>
<dbReference type="Proteomes" id="UP001233999">
    <property type="component" value="Unassembled WGS sequence"/>
</dbReference>
<dbReference type="EC" id="6.2.1.2" evidence="4"/>
<evidence type="ECO:0000256" key="8">
    <source>
        <dbReference type="SAM" id="Phobius"/>
    </source>
</evidence>
<reference evidence="10" key="1">
    <citation type="journal article" date="2023" name="IScience">
        <title>Live-bearing cockroach genome reveals convergent evolutionary mechanisms linked to viviparity in insects and beyond.</title>
        <authorList>
            <person name="Fouks B."/>
            <person name="Harrison M.C."/>
            <person name="Mikhailova A.A."/>
            <person name="Marchal E."/>
            <person name="English S."/>
            <person name="Carruthers M."/>
            <person name="Jennings E.C."/>
            <person name="Chiamaka E.L."/>
            <person name="Frigard R.A."/>
            <person name="Pippel M."/>
            <person name="Attardo G.M."/>
            <person name="Benoit J.B."/>
            <person name="Bornberg-Bauer E."/>
            <person name="Tobe S.S."/>
        </authorList>
    </citation>
    <scope>NUCLEOTIDE SEQUENCE</scope>
    <source>
        <strain evidence="10">Stay&amp;Tobe</strain>
    </source>
</reference>
<dbReference type="AlphaFoldDB" id="A0AAD8A1T3"/>
<keyword evidence="8" id="KW-0472">Membrane</keyword>